<dbReference type="PANTHER" id="PTHR45833">
    <property type="entry name" value="METHIONINE SYNTHASE"/>
    <property type="match status" value="1"/>
</dbReference>
<proteinExistence type="inferred from homology"/>
<accession>A0A9D5JU57</accession>
<keyword evidence="6" id="KW-0170">Cobalt</keyword>
<evidence type="ECO:0000256" key="4">
    <source>
        <dbReference type="ARBA" id="ARBA00022691"/>
    </source>
</evidence>
<dbReference type="EMBL" id="WJJP01000176">
    <property type="protein sequence ID" value="MBD3324051.1"/>
    <property type="molecule type" value="Genomic_DNA"/>
</dbReference>
<feature type="binding site" evidence="7 8">
    <location>
        <position position="210"/>
    </location>
    <ligand>
        <name>Zn(2+)</name>
        <dbReference type="ChEBI" id="CHEBI:29105"/>
    </ligand>
</feature>
<dbReference type="AlphaFoldDB" id="A0A9D5JU57"/>
<dbReference type="GO" id="GO:0032259">
    <property type="term" value="P:methylation"/>
    <property type="evidence" value="ECO:0007669"/>
    <property type="project" value="UniProtKB-KW"/>
</dbReference>
<evidence type="ECO:0000256" key="6">
    <source>
        <dbReference type="ARBA" id="ARBA00023285"/>
    </source>
</evidence>
<feature type="binding site" evidence="7 8">
    <location>
        <position position="276"/>
    </location>
    <ligand>
        <name>Zn(2+)</name>
        <dbReference type="ChEBI" id="CHEBI:29105"/>
    </ligand>
</feature>
<dbReference type="InterPro" id="IPR050554">
    <property type="entry name" value="Met_Synthase/Corrinoid"/>
</dbReference>
<dbReference type="Pfam" id="PF02574">
    <property type="entry name" value="S-methyl_trans"/>
    <property type="match status" value="1"/>
</dbReference>
<name>A0A9D5JU57_9BACT</name>
<dbReference type="InterPro" id="IPR003726">
    <property type="entry name" value="HCY_dom"/>
</dbReference>
<dbReference type="GO" id="GO:0008270">
    <property type="term" value="F:zinc ion binding"/>
    <property type="evidence" value="ECO:0007669"/>
    <property type="project" value="InterPro"/>
</dbReference>
<evidence type="ECO:0000256" key="2">
    <source>
        <dbReference type="ARBA" id="ARBA00022603"/>
    </source>
</evidence>
<evidence type="ECO:0000256" key="5">
    <source>
        <dbReference type="ARBA" id="ARBA00022723"/>
    </source>
</evidence>
<dbReference type="Gene3D" id="3.20.20.330">
    <property type="entry name" value="Homocysteine-binding-like domain"/>
    <property type="match status" value="1"/>
</dbReference>
<dbReference type="GO" id="GO:0046653">
    <property type="term" value="P:tetrahydrofolate metabolic process"/>
    <property type="evidence" value="ECO:0007669"/>
    <property type="project" value="TreeGrafter"/>
</dbReference>
<keyword evidence="5 7" id="KW-0479">Metal-binding</keyword>
<evidence type="ECO:0000256" key="3">
    <source>
        <dbReference type="ARBA" id="ARBA00022679"/>
    </source>
</evidence>
<keyword evidence="2 8" id="KW-0489">Methyltransferase</keyword>
<comment type="caution">
    <text evidence="10">The sequence shown here is derived from an EMBL/GenBank/DDBJ whole genome shotgun (WGS) entry which is preliminary data.</text>
</comment>
<gene>
    <name evidence="10" type="ORF">GF339_05665</name>
</gene>
<sequence>MARDILAALNTRRLVADGAMGTMLMAKGLPQGWCPEEWVESHPEEVKAIHRAYFEAGCDIVLTDTFGGSSLKLQTYGYASKAAEWNRKAAELAREVAGEDRFVGGSIGPTGQFLPPLGTMTEEDAYDGFKVQAVALEAGGVDVIFVETMTVIEEIVLGVKAAKENTSRPVVATMTFDETRKGYRTMMGITPEVAVEKLQEAGADVVGTNCGAGPELTVGVLRAMRAVTDGYLAGQPNAGLPTLQDGKNVYPMTPQEMVARMKPMLDLDVRIIGGCCGTNPDFMREIAAMVKGAA</sequence>
<dbReference type="InterPro" id="IPR036589">
    <property type="entry name" value="HCY_dom_sf"/>
</dbReference>
<dbReference type="GO" id="GO:0050667">
    <property type="term" value="P:homocysteine metabolic process"/>
    <property type="evidence" value="ECO:0007669"/>
    <property type="project" value="TreeGrafter"/>
</dbReference>
<feature type="domain" description="Hcy-binding" evidence="9">
    <location>
        <begin position="2"/>
        <end position="290"/>
    </location>
</feature>
<dbReference type="PIRSF" id="PIRSF037505">
    <property type="entry name" value="Betaine_HMT"/>
    <property type="match status" value="1"/>
</dbReference>
<dbReference type="SUPFAM" id="SSF82282">
    <property type="entry name" value="Homocysteine S-methyltransferase"/>
    <property type="match status" value="1"/>
</dbReference>
<dbReference type="PROSITE" id="PS50970">
    <property type="entry name" value="HCY"/>
    <property type="match status" value="1"/>
</dbReference>
<reference evidence="10" key="1">
    <citation type="submission" date="2019-11" db="EMBL/GenBank/DDBJ databases">
        <title>Microbial mats filling the niche in hypersaline microbial mats.</title>
        <authorList>
            <person name="Wong H.L."/>
            <person name="Macleod F.I."/>
            <person name="White R.A. III"/>
            <person name="Burns B.P."/>
        </authorList>
    </citation>
    <scope>NUCLEOTIDE SEQUENCE</scope>
    <source>
        <strain evidence="10">Rbin_158</strain>
    </source>
</reference>
<dbReference type="GO" id="GO:0008705">
    <property type="term" value="F:methionine synthase activity"/>
    <property type="evidence" value="ECO:0007669"/>
    <property type="project" value="TreeGrafter"/>
</dbReference>
<organism evidence="10 11">
    <name type="scientific">candidate division KSB3 bacterium</name>
    <dbReference type="NCBI Taxonomy" id="2044937"/>
    <lineage>
        <taxon>Bacteria</taxon>
        <taxon>candidate division KSB3</taxon>
    </lineage>
</organism>
<keyword evidence="3 8" id="KW-0808">Transferase</keyword>
<evidence type="ECO:0000256" key="7">
    <source>
        <dbReference type="PIRSR" id="PIRSR037505-2"/>
    </source>
</evidence>
<dbReference type="GO" id="GO:0005829">
    <property type="term" value="C:cytosol"/>
    <property type="evidence" value="ECO:0007669"/>
    <property type="project" value="TreeGrafter"/>
</dbReference>
<keyword evidence="7 8" id="KW-0862">Zinc</keyword>
<evidence type="ECO:0000313" key="10">
    <source>
        <dbReference type="EMBL" id="MBD3324051.1"/>
    </source>
</evidence>
<evidence type="ECO:0000256" key="1">
    <source>
        <dbReference type="ARBA" id="ARBA00010398"/>
    </source>
</evidence>
<dbReference type="Proteomes" id="UP000649604">
    <property type="component" value="Unassembled WGS sequence"/>
</dbReference>
<comment type="cofactor">
    <cofactor evidence="7">
        <name>Zn(2+)</name>
        <dbReference type="ChEBI" id="CHEBI:29105"/>
    </cofactor>
    <text evidence="7">Binds 1 zinc ion per subunit.</text>
</comment>
<comment type="similarity">
    <text evidence="1">Belongs to the vitamin-B12 dependent methionine synthase family.</text>
</comment>
<dbReference type="PANTHER" id="PTHR45833:SF1">
    <property type="entry name" value="METHIONINE SYNTHASE"/>
    <property type="match status" value="1"/>
</dbReference>
<keyword evidence="4" id="KW-0949">S-adenosyl-L-methionine</keyword>
<feature type="binding site" evidence="7 8">
    <location>
        <position position="275"/>
    </location>
    <ligand>
        <name>Zn(2+)</name>
        <dbReference type="ChEBI" id="CHEBI:29105"/>
    </ligand>
</feature>
<evidence type="ECO:0000313" key="11">
    <source>
        <dbReference type="Proteomes" id="UP000649604"/>
    </source>
</evidence>
<protein>
    <recommendedName>
        <fullName evidence="9">Hcy-binding domain-containing protein</fullName>
    </recommendedName>
</protein>
<evidence type="ECO:0000256" key="8">
    <source>
        <dbReference type="PROSITE-ProRule" id="PRU00333"/>
    </source>
</evidence>
<dbReference type="InterPro" id="IPR017226">
    <property type="entry name" value="BHMT-like"/>
</dbReference>
<evidence type="ECO:0000259" key="9">
    <source>
        <dbReference type="PROSITE" id="PS50970"/>
    </source>
</evidence>